<gene>
    <name evidence="3" type="ORF">CTOB1V02_LOCUS14529</name>
</gene>
<evidence type="ECO:0000256" key="2">
    <source>
        <dbReference type="ARBA" id="ARBA00023027"/>
    </source>
</evidence>
<dbReference type="PANTHER" id="PTHR43574">
    <property type="entry name" value="EPIMERASE-RELATED"/>
    <property type="match status" value="1"/>
</dbReference>
<comment type="similarity">
    <text evidence="1">Belongs to the NAD(P)-dependent epimerase/dehydratase family.</text>
</comment>
<dbReference type="InterPro" id="IPR016040">
    <property type="entry name" value="NAD(P)-bd_dom"/>
</dbReference>
<sequence>MRIYEKECFMQKILASKILVTGAAGFIGFHLAQKLCNEGAQVLGYDNLNDYYDVSLKEARLAELQKLENFTFIKADLEDDAAMEKAFADFKPDIVIHLAAQAG</sequence>
<protein>
    <submittedName>
        <fullName evidence="3">Uncharacterized protein</fullName>
    </submittedName>
</protein>
<dbReference type="OrthoDB" id="6235964at2759"/>
<proteinExistence type="inferred from homology"/>
<name>A0A7R8WRE6_9CRUS</name>
<dbReference type="InterPro" id="IPR036291">
    <property type="entry name" value="NAD(P)-bd_dom_sf"/>
</dbReference>
<dbReference type="AlphaFoldDB" id="A0A7R8WRE6"/>
<evidence type="ECO:0000313" key="3">
    <source>
        <dbReference type="EMBL" id="CAD7236714.1"/>
    </source>
</evidence>
<dbReference type="SUPFAM" id="SSF51735">
    <property type="entry name" value="NAD(P)-binding Rossmann-fold domains"/>
    <property type="match status" value="1"/>
</dbReference>
<accession>A0A7R8WRE6</accession>
<feature type="non-terminal residue" evidence="3">
    <location>
        <position position="103"/>
    </location>
</feature>
<evidence type="ECO:0000256" key="1">
    <source>
        <dbReference type="ARBA" id="ARBA00007637"/>
    </source>
</evidence>
<organism evidence="3">
    <name type="scientific">Cyprideis torosa</name>
    <dbReference type="NCBI Taxonomy" id="163714"/>
    <lineage>
        <taxon>Eukaryota</taxon>
        <taxon>Metazoa</taxon>
        <taxon>Ecdysozoa</taxon>
        <taxon>Arthropoda</taxon>
        <taxon>Crustacea</taxon>
        <taxon>Oligostraca</taxon>
        <taxon>Ostracoda</taxon>
        <taxon>Podocopa</taxon>
        <taxon>Podocopida</taxon>
        <taxon>Cytherocopina</taxon>
        <taxon>Cytheroidea</taxon>
        <taxon>Cytherideidae</taxon>
        <taxon>Cyprideis</taxon>
    </lineage>
</organism>
<dbReference type="Gene3D" id="3.40.50.720">
    <property type="entry name" value="NAD(P)-binding Rossmann-like Domain"/>
    <property type="match status" value="1"/>
</dbReference>
<reference evidence="3" key="1">
    <citation type="submission" date="2020-11" db="EMBL/GenBank/DDBJ databases">
        <authorList>
            <person name="Tran Van P."/>
        </authorList>
    </citation>
    <scope>NUCLEOTIDE SEQUENCE</scope>
</reference>
<dbReference type="Pfam" id="PF16363">
    <property type="entry name" value="GDP_Man_Dehyd"/>
    <property type="match status" value="1"/>
</dbReference>
<dbReference type="GO" id="GO:0003824">
    <property type="term" value="F:catalytic activity"/>
    <property type="evidence" value="ECO:0007669"/>
    <property type="project" value="UniProtKB-ARBA"/>
</dbReference>
<dbReference type="EMBL" id="OB681300">
    <property type="protein sequence ID" value="CAD7236714.1"/>
    <property type="molecule type" value="Genomic_DNA"/>
</dbReference>
<keyword evidence="2" id="KW-0520">NAD</keyword>